<comment type="caution">
    <text evidence="2">The sequence shown here is derived from an EMBL/GenBank/DDBJ whole genome shotgun (WGS) entry which is preliminary data.</text>
</comment>
<dbReference type="Proteomes" id="UP000228777">
    <property type="component" value="Unassembled WGS sequence"/>
</dbReference>
<evidence type="ECO:0000259" key="1">
    <source>
        <dbReference type="Pfam" id="PF00963"/>
    </source>
</evidence>
<feature type="non-terminal residue" evidence="2">
    <location>
        <position position="418"/>
    </location>
</feature>
<dbReference type="GO" id="GO:0030246">
    <property type="term" value="F:carbohydrate binding"/>
    <property type="evidence" value="ECO:0007669"/>
    <property type="project" value="InterPro"/>
</dbReference>
<dbReference type="EMBL" id="PEWP01000049">
    <property type="protein sequence ID" value="PIU46475.1"/>
    <property type="molecule type" value="Genomic_DNA"/>
</dbReference>
<protein>
    <recommendedName>
        <fullName evidence="1">Cohesin domain-containing protein</fullName>
    </recommendedName>
</protein>
<dbReference type="AlphaFoldDB" id="A0A2M6Z2A4"/>
<proteinExistence type="predicted"/>
<dbReference type="CDD" id="cd08547">
    <property type="entry name" value="Type_II_cohesin"/>
    <property type="match status" value="2"/>
</dbReference>
<accession>A0A2M6Z2A4</accession>
<name>A0A2M6Z2A4_9BACT</name>
<sequence>NTGDNFQIRINATTSTSDLHSIQFDVNYDPAVLTLSSVSEGAFLSSDGRVTIFNYSSFGSGLADDIYNARNTTYADSSPGINGTGTIAILNFTAISVGSSNISLFNVTWVNSSILNASAAVIIPTINNGSVNVASVPCVLTNATWSATSVTEGQQVSLTVTGTNCDGQTLNFSVWEDDGIIDELLGNGDDNVTQNPSNVAFSGNTATATWNSAEWQNDCGGLCNPPEYYFISTLVTNSSTTINSKSVGNPMLTVDKLYNANEIFIQPDTQTVNLGQNFIVNVNGRAPVTASDVYGLEYNINYDSGILSVNSVTEGTMLNSYGAVTTFNYTLSSGKIHAYDVRNVTNGTANPGVYTDEGTFLIINFSAVSAGASGLNISDLIWVNSTITNMSVGIPGVTITNGSVGVNAGANNPPVISN</sequence>
<evidence type="ECO:0000313" key="3">
    <source>
        <dbReference type="Proteomes" id="UP000228777"/>
    </source>
</evidence>
<reference evidence="3" key="1">
    <citation type="submission" date="2017-09" db="EMBL/GenBank/DDBJ databases">
        <title>Depth-based differentiation of microbial function through sediment-hosted aquifers and enrichment of novel symbionts in the deep terrestrial subsurface.</title>
        <authorList>
            <person name="Probst A.J."/>
            <person name="Ladd B."/>
            <person name="Jarett J.K."/>
            <person name="Geller-Mcgrath D.E."/>
            <person name="Sieber C.M.K."/>
            <person name="Emerson J.B."/>
            <person name="Anantharaman K."/>
            <person name="Thomas B.C."/>
            <person name="Malmstrom R."/>
            <person name="Stieglmeier M."/>
            <person name="Klingl A."/>
            <person name="Woyke T."/>
            <person name="Ryan C.M."/>
            <person name="Banfield J.F."/>
        </authorList>
    </citation>
    <scope>NUCLEOTIDE SEQUENCE [LARGE SCALE GENOMIC DNA]</scope>
</reference>
<feature type="domain" description="Cohesin" evidence="1">
    <location>
        <begin position="267"/>
        <end position="404"/>
    </location>
</feature>
<dbReference type="Pfam" id="PF00963">
    <property type="entry name" value="Cohesin"/>
    <property type="match status" value="2"/>
</dbReference>
<dbReference type="Gene3D" id="2.60.40.680">
    <property type="match status" value="2"/>
</dbReference>
<organism evidence="2 3">
    <name type="scientific">bacterium (Candidatus Gribaldobacteria) CG07_land_8_20_14_0_80_33_18</name>
    <dbReference type="NCBI Taxonomy" id="2014272"/>
    <lineage>
        <taxon>Bacteria</taxon>
        <taxon>Candidatus Gribaldobacteria</taxon>
    </lineage>
</organism>
<feature type="non-terminal residue" evidence="2">
    <location>
        <position position="1"/>
    </location>
</feature>
<dbReference type="GO" id="GO:0000272">
    <property type="term" value="P:polysaccharide catabolic process"/>
    <property type="evidence" value="ECO:0007669"/>
    <property type="project" value="InterPro"/>
</dbReference>
<evidence type="ECO:0000313" key="2">
    <source>
        <dbReference type="EMBL" id="PIU46475.1"/>
    </source>
</evidence>
<dbReference type="InterPro" id="IPR008965">
    <property type="entry name" value="CBM2/CBM3_carb-bd_dom_sf"/>
</dbReference>
<gene>
    <name evidence="2" type="ORF">COS93_02445</name>
</gene>
<feature type="domain" description="Cohesin" evidence="1">
    <location>
        <begin position="1"/>
        <end position="133"/>
    </location>
</feature>
<dbReference type="InterPro" id="IPR002102">
    <property type="entry name" value="Cohesin_dom"/>
</dbReference>
<dbReference type="SUPFAM" id="SSF49384">
    <property type="entry name" value="Carbohydrate-binding domain"/>
    <property type="match status" value="2"/>
</dbReference>